<evidence type="ECO:0000259" key="2">
    <source>
        <dbReference type="Pfam" id="PF21302"/>
    </source>
</evidence>
<dbReference type="Proteomes" id="UP001055940">
    <property type="component" value="Chromosome"/>
</dbReference>
<dbReference type="GO" id="GO:0008168">
    <property type="term" value="F:methyltransferase activity"/>
    <property type="evidence" value="ECO:0007669"/>
    <property type="project" value="UniProtKB-KW"/>
</dbReference>
<dbReference type="GO" id="GO:0032259">
    <property type="term" value="P:methylation"/>
    <property type="evidence" value="ECO:0007669"/>
    <property type="project" value="UniProtKB-KW"/>
</dbReference>
<keyword evidence="3" id="KW-0808">Transferase</keyword>
<evidence type="ECO:0000259" key="1">
    <source>
        <dbReference type="Pfam" id="PF08241"/>
    </source>
</evidence>
<dbReference type="SUPFAM" id="SSF53335">
    <property type="entry name" value="S-adenosyl-L-methionine-dependent methyltransferases"/>
    <property type="match status" value="1"/>
</dbReference>
<feature type="domain" description="Methyltransferase type 11" evidence="1">
    <location>
        <begin position="112"/>
        <end position="198"/>
    </location>
</feature>
<proteinExistence type="predicted"/>
<reference evidence="3" key="1">
    <citation type="submission" date="2022-06" db="EMBL/GenBank/DDBJ databases">
        <authorList>
            <person name="Ping M."/>
        </authorList>
    </citation>
    <scope>NUCLEOTIDE SEQUENCE</scope>
    <source>
        <strain evidence="3">JCM11759T</strain>
    </source>
</reference>
<dbReference type="Pfam" id="PF21302">
    <property type="entry name" value="Zn_ribbon_RlmA"/>
    <property type="match status" value="1"/>
</dbReference>
<dbReference type="RefSeq" id="WP_254421702.1">
    <property type="nucleotide sequence ID" value="NZ_CP099837.1"/>
</dbReference>
<sequence>MTNTRTGTHSGPELRMPASVAAALTCPVCADHLEQAPRGLSCASGHSFNIAREGYAGLLTGATPPGTGDSKDMVGARLRFQAKGHYDPIGLALAEQLAAGDVAGFANGGVIVDVGGGTGHYLNQVLDRIPEAVGLTTDVSKFAARKAAKAHPRSGAVTADSWRRLPLADDSAEALLNVFAPRNAAEFHRVLKPEGVLLVVTPAADHLTEPREELGLLHVDPRKDERLAEGLKDHFTLESGRDLRFTMELAHEDVLTVVGMGPSARHVSPEELAERVAKLSEPFRTTASVRLGTYRPLPRST</sequence>
<organism evidence="3 4">
    <name type="scientific">Nocardiopsis exhalans</name>
    <dbReference type="NCBI Taxonomy" id="163604"/>
    <lineage>
        <taxon>Bacteria</taxon>
        <taxon>Bacillati</taxon>
        <taxon>Actinomycetota</taxon>
        <taxon>Actinomycetes</taxon>
        <taxon>Streptosporangiales</taxon>
        <taxon>Nocardiopsidaceae</taxon>
        <taxon>Nocardiopsis</taxon>
    </lineage>
</organism>
<dbReference type="Gene3D" id="3.40.50.150">
    <property type="entry name" value="Vaccinia Virus protein VP39"/>
    <property type="match status" value="1"/>
</dbReference>
<feature type="domain" description="23S rRNA (guanine(745)-N(1))-methyltransferase N-terminal" evidence="2">
    <location>
        <begin position="25"/>
        <end position="59"/>
    </location>
</feature>
<protein>
    <submittedName>
        <fullName evidence="3">Methyltransferase type 11</fullName>
    </submittedName>
</protein>
<keyword evidence="3" id="KW-0489">Methyltransferase</keyword>
<keyword evidence="4" id="KW-1185">Reference proteome</keyword>
<evidence type="ECO:0000313" key="4">
    <source>
        <dbReference type="Proteomes" id="UP001055940"/>
    </source>
</evidence>
<dbReference type="PIRSF" id="PIRSF018249">
    <property type="entry name" value="MyrA_prd"/>
    <property type="match status" value="1"/>
</dbReference>
<accession>A0ABY5DF19</accession>
<dbReference type="InterPro" id="IPR029063">
    <property type="entry name" value="SAM-dependent_MTases_sf"/>
</dbReference>
<name>A0ABY5DF19_9ACTN</name>
<dbReference type="Pfam" id="PF08241">
    <property type="entry name" value="Methyltransf_11"/>
    <property type="match status" value="1"/>
</dbReference>
<dbReference type="EMBL" id="CP099837">
    <property type="protein sequence ID" value="USY22954.1"/>
    <property type="molecule type" value="Genomic_DNA"/>
</dbReference>
<evidence type="ECO:0000313" key="3">
    <source>
        <dbReference type="EMBL" id="USY22954.1"/>
    </source>
</evidence>
<dbReference type="InterPro" id="IPR013216">
    <property type="entry name" value="Methyltransf_11"/>
</dbReference>
<dbReference type="InterPro" id="IPR048647">
    <property type="entry name" value="RlmA_N"/>
</dbReference>
<dbReference type="InterPro" id="IPR016718">
    <property type="entry name" value="rRNA_m1G-MeTrfase_A_prd"/>
</dbReference>
<gene>
    <name evidence="3" type="ORF">NE857_15845</name>
</gene>